<dbReference type="Proteomes" id="UP000030745">
    <property type="component" value="Unassembled WGS sequence"/>
</dbReference>
<feature type="region of interest" description="Disordered" evidence="1">
    <location>
        <begin position="122"/>
        <end position="154"/>
    </location>
</feature>
<proteinExistence type="predicted"/>
<accession>A0A067C1C2</accession>
<dbReference type="STRING" id="695850.A0A067C1C2"/>
<feature type="region of interest" description="Disordered" evidence="1">
    <location>
        <begin position="168"/>
        <end position="188"/>
    </location>
</feature>
<dbReference type="RefSeq" id="XP_012204910.1">
    <property type="nucleotide sequence ID" value="XM_012349520.1"/>
</dbReference>
<evidence type="ECO:0000313" key="2">
    <source>
        <dbReference type="EMBL" id="KDO24313.1"/>
    </source>
</evidence>
<feature type="compositionally biased region" description="Polar residues" evidence="1">
    <location>
        <begin position="1"/>
        <end position="16"/>
    </location>
</feature>
<reference evidence="2 3" key="1">
    <citation type="journal article" date="2013" name="PLoS Genet.">
        <title>Distinctive expansion of potential virulence genes in the genome of the oomycete fish pathogen Saprolegnia parasitica.</title>
        <authorList>
            <person name="Jiang R.H."/>
            <person name="de Bruijn I."/>
            <person name="Haas B.J."/>
            <person name="Belmonte R."/>
            <person name="Lobach L."/>
            <person name="Christie J."/>
            <person name="van den Ackerveken G."/>
            <person name="Bottin A."/>
            <person name="Bulone V."/>
            <person name="Diaz-Moreno S.M."/>
            <person name="Dumas B."/>
            <person name="Fan L."/>
            <person name="Gaulin E."/>
            <person name="Govers F."/>
            <person name="Grenville-Briggs L.J."/>
            <person name="Horner N.R."/>
            <person name="Levin J.Z."/>
            <person name="Mammella M."/>
            <person name="Meijer H.J."/>
            <person name="Morris P."/>
            <person name="Nusbaum C."/>
            <person name="Oome S."/>
            <person name="Phillips A.J."/>
            <person name="van Rooyen D."/>
            <person name="Rzeszutek E."/>
            <person name="Saraiva M."/>
            <person name="Secombes C.J."/>
            <person name="Seidl M.F."/>
            <person name="Snel B."/>
            <person name="Stassen J.H."/>
            <person name="Sykes S."/>
            <person name="Tripathy S."/>
            <person name="van den Berg H."/>
            <person name="Vega-Arreguin J.C."/>
            <person name="Wawra S."/>
            <person name="Young S.K."/>
            <person name="Zeng Q."/>
            <person name="Dieguez-Uribeondo J."/>
            <person name="Russ C."/>
            <person name="Tyler B.M."/>
            <person name="van West P."/>
        </authorList>
    </citation>
    <scope>NUCLEOTIDE SEQUENCE [LARGE SCALE GENOMIC DNA]</scope>
    <source>
        <strain evidence="2 3">CBS 223.65</strain>
    </source>
</reference>
<evidence type="ECO:0000313" key="3">
    <source>
        <dbReference type="Proteomes" id="UP000030745"/>
    </source>
</evidence>
<name>A0A067C1C2_SAPPC</name>
<evidence type="ECO:0008006" key="4">
    <source>
        <dbReference type="Google" id="ProtNLM"/>
    </source>
</evidence>
<dbReference type="OMA" id="TERFLWN"/>
<feature type="compositionally biased region" description="Polar residues" evidence="1">
    <location>
        <begin position="303"/>
        <end position="316"/>
    </location>
</feature>
<dbReference type="KEGG" id="spar:SPRG_10388"/>
<dbReference type="InterPro" id="IPR010736">
    <property type="entry name" value="SHIPPO-rpt"/>
</dbReference>
<evidence type="ECO:0000256" key="1">
    <source>
        <dbReference type="SAM" id="MobiDB-lite"/>
    </source>
</evidence>
<gene>
    <name evidence="2" type="ORF">SPRG_10388</name>
</gene>
<feature type="region of interest" description="Disordered" evidence="1">
    <location>
        <begin position="303"/>
        <end position="322"/>
    </location>
</feature>
<dbReference type="OrthoDB" id="406368at2759"/>
<feature type="region of interest" description="Disordered" evidence="1">
    <location>
        <begin position="1"/>
        <end position="23"/>
    </location>
</feature>
<dbReference type="VEuPathDB" id="FungiDB:SPRG_10388"/>
<dbReference type="GeneID" id="24132502"/>
<dbReference type="Pfam" id="PF07004">
    <property type="entry name" value="SHIPPO-rpt"/>
    <property type="match status" value="5"/>
</dbReference>
<dbReference type="AlphaFoldDB" id="A0A067C1C2"/>
<dbReference type="EMBL" id="KK583243">
    <property type="protein sequence ID" value="KDO24313.1"/>
    <property type="molecule type" value="Genomic_DNA"/>
</dbReference>
<keyword evidence="3" id="KW-1185">Reference proteome</keyword>
<organism evidence="2 3">
    <name type="scientific">Saprolegnia parasitica (strain CBS 223.65)</name>
    <dbReference type="NCBI Taxonomy" id="695850"/>
    <lineage>
        <taxon>Eukaryota</taxon>
        <taxon>Sar</taxon>
        <taxon>Stramenopiles</taxon>
        <taxon>Oomycota</taxon>
        <taxon>Saprolegniomycetes</taxon>
        <taxon>Saprolegniales</taxon>
        <taxon>Saprolegniaceae</taxon>
        <taxon>Saprolegnia</taxon>
    </lineage>
</organism>
<sequence length="594" mass="64232">MATTRSQRKTSFSTKFTPEVVGPGAYAPPDLLAKTVQPSYSAFSSSDKRNLNKNTGTSAMTPGPGAYVKDAGHGNGTAMNAFATKVSRFAPHAPGSSIYKASTVQDNPGPGTYTADIEQLPAPAAPVPSRPQQFNTPGMQPGVPTIPRKDQSYGYTADENGVLKRHTAPASTYSGLGQDTVGPAGYNVRKEPTADMATTVPSLKSTVKREVWEELSPRIDVPGPGTYAPKLRPQASQSDRPNAVFASKVPILPEPRRIEKDQEKAILLALQEQSHNPKPKVQGVKKEQFGSTAGRANIASNMNTPFIQPTYNQTPGPGTYVDKKTYDQRRRLHSKKSFRDDAVGFQAISERPCLAKTKPTYATGPGSYNPAGHDLTLEKAVRQKQHVGRNGVFGSTTERFLWNLTPEALEAEEQLPGPGKYTADANIVEPVPPGVRRQRVYTSSSFRSTTSRFPKGHNHAPQFHIVGECAAPAVGDYDLVNVPSHRVAVNPFLKVPFLSQGARSEIGADTMYREVPGPGQYEVVSPRDQVVGGAPSHRTRGNTIRSTLPLQQRFERKPTKPHQLIGPGAYTVPGTVGVKTFNVTMRARNQQHGG</sequence>
<dbReference type="InterPro" id="IPR051291">
    <property type="entry name" value="CIMAP"/>
</dbReference>
<feature type="region of interest" description="Disordered" evidence="1">
    <location>
        <begin position="39"/>
        <end position="68"/>
    </location>
</feature>
<dbReference type="PANTHER" id="PTHR21580">
    <property type="entry name" value="SHIPPO-1-RELATED"/>
    <property type="match status" value="1"/>
</dbReference>
<protein>
    <recommendedName>
        <fullName evidence="4">Sperm-tail PG-rich repeat-containing protein 2</fullName>
    </recommendedName>
</protein>